<dbReference type="VEuPathDB" id="FungiDB:FMAN_07126"/>
<dbReference type="GeneID" id="65086387"/>
<dbReference type="RefSeq" id="XP_041681348.1">
    <property type="nucleotide sequence ID" value="XM_041830712.1"/>
</dbReference>
<feature type="domain" description="DUF6594" evidence="2">
    <location>
        <begin position="63"/>
        <end position="300"/>
    </location>
</feature>
<name>A0A1L7T085_FUSMA</name>
<evidence type="ECO:0000313" key="3">
    <source>
        <dbReference type="EMBL" id="CVK92168.1"/>
    </source>
</evidence>
<dbReference type="PANTHER" id="PTHR34502">
    <property type="entry name" value="DUF6594 DOMAIN-CONTAINING PROTEIN-RELATED"/>
    <property type="match status" value="1"/>
</dbReference>
<keyword evidence="1" id="KW-0812">Transmembrane</keyword>
<evidence type="ECO:0000256" key="1">
    <source>
        <dbReference type="SAM" id="Phobius"/>
    </source>
</evidence>
<feature type="transmembrane region" description="Helical" evidence="1">
    <location>
        <begin position="243"/>
        <end position="262"/>
    </location>
</feature>
<dbReference type="PANTHER" id="PTHR34502:SF5">
    <property type="entry name" value="DUF6594 DOMAIN-CONTAINING PROTEIN"/>
    <property type="match status" value="1"/>
</dbReference>
<organism evidence="3 4">
    <name type="scientific">Fusarium mangiferae</name>
    <name type="common">Mango malformation disease fungus</name>
    <dbReference type="NCBI Taxonomy" id="192010"/>
    <lineage>
        <taxon>Eukaryota</taxon>
        <taxon>Fungi</taxon>
        <taxon>Dikarya</taxon>
        <taxon>Ascomycota</taxon>
        <taxon>Pezizomycotina</taxon>
        <taxon>Sordariomycetes</taxon>
        <taxon>Hypocreomycetidae</taxon>
        <taxon>Hypocreales</taxon>
        <taxon>Nectriaceae</taxon>
        <taxon>Fusarium</taxon>
        <taxon>Fusarium fujikuroi species complex</taxon>
    </lineage>
</organism>
<dbReference type="InterPro" id="IPR046529">
    <property type="entry name" value="DUF6594"/>
</dbReference>
<sequence length="300" mass="33814">MTNDIERGYSETTVRPTFALSVLTWASSWRVLGAFSLKSQRYEASGLGIHTERVTIEERRKGYPRFSALMAGHSSFQIYRRFSDLRTRLLLLAQDEIAELEEQLNHIDKTEKSPLFLASRRDDRNSDRSVVTTKLRSALSAYDQLLDGTQRSLKYESPHEKYVSSLQRWLSGNSCIARVETRFLKNSDDLLSLCPREDGIVAWLERNICDKVVRHFSNSENVSSDPHVQIFSRSSTMRVARAILSPLIVFLLLAPVVICNMIDSQSARLAIMIISTAGFVCCMSLLTNAKTVELAVAGAT</sequence>
<dbReference type="EMBL" id="FCQH01000005">
    <property type="protein sequence ID" value="CVK92168.1"/>
    <property type="molecule type" value="Genomic_DNA"/>
</dbReference>
<comment type="caution">
    <text evidence="3">The sequence shown here is derived from an EMBL/GenBank/DDBJ whole genome shotgun (WGS) entry which is preliminary data.</text>
</comment>
<accession>A0A1L7T085</accession>
<dbReference type="Pfam" id="PF20237">
    <property type="entry name" value="DUF6594"/>
    <property type="match status" value="1"/>
</dbReference>
<reference evidence="4" key="1">
    <citation type="journal article" date="2016" name="Genome Biol. Evol.">
        <title>Comparative 'omics' of the Fusarium fujikuroi species complex highlights differences in genetic potential and metabolite synthesis.</title>
        <authorList>
            <person name="Niehaus E.-M."/>
            <person name="Muensterkoetter M."/>
            <person name="Proctor R.H."/>
            <person name="Brown D.W."/>
            <person name="Sharon A."/>
            <person name="Idan Y."/>
            <person name="Oren-Young L."/>
            <person name="Sieber C.M."/>
            <person name="Novak O."/>
            <person name="Pencik A."/>
            <person name="Tarkowska D."/>
            <person name="Hromadova K."/>
            <person name="Freeman S."/>
            <person name="Maymon M."/>
            <person name="Elazar M."/>
            <person name="Youssef S.A."/>
            <person name="El-Shabrawy E.S.M."/>
            <person name="Shalaby A.B.A."/>
            <person name="Houterman P."/>
            <person name="Brock N.L."/>
            <person name="Burkhardt I."/>
            <person name="Tsavkelova E.A."/>
            <person name="Dickschat J.S."/>
            <person name="Galuszka P."/>
            <person name="Gueldener U."/>
            <person name="Tudzynski B."/>
        </authorList>
    </citation>
    <scope>NUCLEOTIDE SEQUENCE [LARGE SCALE GENOMIC DNA]</scope>
    <source>
        <strain evidence="4">MRC7560</strain>
    </source>
</reference>
<keyword evidence="1" id="KW-1133">Transmembrane helix</keyword>
<evidence type="ECO:0000259" key="2">
    <source>
        <dbReference type="Pfam" id="PF20237"/>
    </source>
</evidence>
<dbReference type="AlphaFoldDB" id="A0A1L7T085"/>
<keyword evidence="1" id="KW-0472">Membrane</keyword>
<evidence type="ECO:0000313" key="4">
    <source>
        <dbReference type="Proteomes" id="UP000184255"/>
    </source>
</evidence>
<proteinExistence type="predicted"/>
<gene>
    <name evidence="3" type="ORF">FMAN_07126</name>
</gene>
<protein>
    <recommendedName>
        <fullName evidence="2">DUF6594 domain-containing protein</fullName>
    </recommendedName>
</protein>
<dbReference type="Proteomes" id="UP000184255">
    <property type="component" value="Unassembled WGS sequence"/>
</dbReference>
<feature type="transmembrane region" description="Helical" evidence="1">
    <location>
        <begin position="269"/>
        <end position="286"/>
    </location>
</feature>
<keyword evidence="4" id="KW-1185">Reference proteome</keyword>